<evidence type="ECO:0000313" key="1">
    <source>
        <dbReference type="EnsemblPlants" id="AUR62015316-RA:cds"/>
    </source>
</evidence>
<dbReference type="AlphaFoldDB" id="A0A803LM05"/>
<keyword evidence="2" id="KW-1185">Reference proteome</keyword>
<accession>A0A803LM05</accession>
<dbReference type="InterPro" id="IPR036691">
    <property type="entry name" value="Endo/exonu/phosph_ase_sf"/>
</dbReference>
<name>A0A803LM05_CHEQI</name>
<dbReference type="EnsemblPlants" id="AUR62015316-RA">
    <property type="protein sequence ID" value="AUR62015316-RA:cds"/>
    <property type="gene ID" value="AUR62015316"/>
</dbReference>
<dbReference type="Proteomes" id="UP000596660">
    <property type="component" value="Unplaced"/>
</dbReference>
<protein>
    <recommendedName>
        <fullName evidence="3">Reverse transcriptase domain-containing protein</fullName>
    </recommendedName>
</protein>
<dbReference type="PANTHER" id="PTHR33710">
    <property type="entry name" value="BNAC02G09200D PROTEIN"/>
    <property type="match status" value="1"/>
</dbReference>
<dbReference type="PANTHER" id="PTHR33710:SF81">
    <property type="entry name" value="ENDONUCLEASE_EXONUCLEASE_PHOSPHATASE DOMAIN-CONTAINING PROTEIN"/>
    <property type="match status" value="1"/>
</dbReference>
<dbReference type="Gramene" id="AUR62015316-RA">
    <property type="protein sequence ID" value="AUR62015316-RA:cds"/>
    <property type="gene ID" value="AUR62015316"/>
</dbReference>
<dbReference type="OMA" id="NGMENIW"/>
<organism evidence="1 2">
    <name type="scientific">Chenopodium quinoa</name>
    <name type="common">Quinoa</name>
    <dbReference type="NCBI Taxonomy" id="63459"/>
    <lineage>
        <taxon>Eukaryota</taxon>
        <taxon>Viridiplantae</taxon>
        <taxon>Streptophyta</taxon>
        <taxon>Embryophyta</taxon>
        <taxon>Tracheophyta</taxon>
        <taxon>Spermatophyta</taxon>
        <taxon>Magnoliopsida</taxon>
        <taxon>eudicotyledons</taxon>
        <taxon>Gunneridae</taxon>
        <taxon>Pentapetalae</taxon>
        <taxon>Caryophyllales</taxon>
        <taxon>Chenopodiaceae</taxon>
        <taxon>Chenopodioideae</taxon>
        <taxon>Atripliceae</taxon>
        <taxon>Chenopodium</taxon>
    </lineage>
</organism>
<sequence>MEPKPKTGKLVTEKVIPVEREQDKEVEVQDRLELLLDDDAGKTIVAEAPGDKSEVSKYGKPVFRGFLWLEFHFKLIHCIVNPKGMSKGFHCTFIYAYNTKAERDVLWNDLRILSGKIDEAWIALGDFNCVLEVDERIGAAVTMNEIADFRNCVDDCNLYDMKYGGNHFTWNNKQEGAARVFSKIDRGMVNDKWTDMFKHAEMYYHNEGDFDHCPGVIYVFPDQREGKKPFRYFNLWSKKQDFKDNVKQVWKNEVKGTMMYDLHMDPRNMELREKEMIARDLMVTSQDEYNSYLRQKAKVDWIIAGDLNTRLFHRSLNKRQIQDMIYTIQDMNGEKLEDIPKAFLEYYDFLLGKIVVTRKTVNEHIVKQGPLVTEEQKTMLSAPFNKEEVKAAMFSIDEDKASGPDGFGSNFFKECLDIVGSDINRAVLNFQKTGKLPKEINTTSITLIPKTKCLVNVKEFRPISYCNVVYKCIAKVLCKRLKKVLPEIIAENQSAFVHSRYIVHNIMICQDLELTSVLTGKEFCQTLNAARRRDKAGKTKFQKGIIRVGLLAVIYWIWKARNTTLWDLKIP</sequence>
<proteinExistence type="predicted"/>
<dbReference type="Gene3D" id="3.60.10.10">
    <property type="entry name" value="Endonuclease/exonuclease/phosphatase"/>
    <property type="match status" value="1"/>
</dbReference>
<reference evidence="1" key="1">
    <citation type="journal article" date="2017" name="Nature">
        <title>The genome of Chenopodium quinoa.</title>
        <authorList>
            <person name="Jarvis D.E."/>
            <person name="Ho Y.S."/>
            <person name="Lightfoot D.J."/>
            <person name="Schmoeckel S.M."/>
            <person name="Li B."/>
            <person name="Borm T.J.A."/>
            <person name="Ohyanagi H."/>
            <person name="Mineta K."/>
            <person name="Michell C.T."/>
            <person name="Saber N."/>
            <person name="Kharbatia N.M."/>
            <person name="Rupper R.R."/>
            <person name="Sharp A.R."/>
            <person name="Dally N."/>
            <person name="Boughton B.A."/>
            <person name="Woo Y.H."/>
            <person name="Gao G."/>
            <person name="Schijlen E.G.W.M."/>
            <person name="Guo X."/>
            <person name="Momin A.A."/>
            <person name="Negrao S."/>
            <person name="Al-Babili S."/>
            <person name="Gehring C."/>
            <person name="Roessner U."/>
            <person name="Jung C."/>
            <person name="Murphy K."/>
            <person name="Arold S.T."/>
            <person name="Gojobori T."/>
            <person name="van der Linden C.G."/>
            <person name="van Loo E.N."/>
            <person name="Jellen E.N."/>
            <person name="Maughan P.J."/>
            <person name="Tester M."/>
        </authorList>
    </citation>
    <scope>NUCLEOTIDE SEQUENCE [LARGE SCALE GENOMIC DNA]</scope>
    <source>
        <strain evidence="1">cv. PI 614886</strain>
    </source>
</reference>
<reference evidence="1" key="2">
    <citation type="submission" date="2021-03" db="UniProtKB">
        <authorList>
            <consortium name="EnsemblPlants"/>
        </authorList>
    </citation>
    <scope>IDENTIFICATION</scope>
</reference>
<dbReference type="SUPFAM" id="SSF56219">
    <property type="entry name" value="DNase I-like"/>
    <property type="match status" value="1"/>
</dbReference>
<evidence type="ECO:0000313" key="2">
    <source>
        <dbReference type="Proteomes" id="UP000596660"/>
    </source>
</evidence>
<evidence type="ECO:0008006" key="3">
    <source>
        <dbReference type="Google" id="ProtNLM"/>
    </source>
</evidence>